<dbReference type="InParanoid" id="B6IIF9"/>
<reference evidence="2 3" key="1">
    <citation type="journal article" date="2003" name="PLoS Biol.">
        <title>The genome sequence of Caenorhabditis briggsae: a platform for comparative genomics.</title>
        <authorList>
            <person name="Stein L.D."/>
            <person name="Bao Z."/>
            <person name="Blasiar D."/>
            <person name="Blumenthal T."/>
            <person name="Brent M.R."/>
            <person name="Chen N."/>
            <person name="Chinwalla A."/>
            <person name="Clarke L."/>
            <person name="Clee C."/>
            <person name="Coghlan A."/>
            <person name="Coulson A."/>
            <person name="D'Eustachio P."/>
            <person name="Fitch D.H."/>
            <person name="Fulton L.A."/>
            <person name="Fulton R.E."/>
            <person name="Griffiths-Jones S."/>
            <person name="Harris T.W."/>
            <person name="Hillier L.W."/>
            <person name="Kamath R."/>
            <person name="Kuwabara P.E."/>
            <person name="Mardis E.R."/>
            <person name="Marra M.A."/>
            <person name="Miner T.L."/>
            <person name="Minx P."/>
            <person name="Mullikin J.C."/>
            <person name="Plumb R.W."/>
            <person name="Rogers J."/>
            <person name="Schein J.E."/>
            <person name="Sohrmann M."/>
            <person name="Spieth J."/>
            <person name="Stajich J.E."/>
            <person name="Wei C."/>
            <person name="Willey D."/>
            <person name="Wilson R.K."/>
            <person name="Durbin R."/>
            <person name="Waterston R.H."/>
        </authorList>
    </citation>
    <scope>NUCLEOTIDE SEQUENCE [LARGE SCALE GENOMIC DNA]</scope>
    <source>
        <strain evidence="2 3">AF16</strain>
    </source>
</reference>
<name>B6IIF9_CAEBR</name>
<protein>
    <submittedName>
        <fullName evidence="2">Protein CBG27002</fullName>
    </submittedName>
</protein>
<gene>
    <name evidence="2" type="ORF">CBG27002</name>
    <name evidence="2" type="ORF">CBG_27002</name>
</gene>
<evidence type="ECO:0000313" key="2">
    <source>
        <dbReference type="EMBL" id="CAR99689.1"/>
    </source>
</evidence>
<proteinExistence type="predicted"/>
<dbReference type="RefSeq" id="XP_045099250.1">
    <property type="nucleotide sequence ID" value="XM_045237052.1"/>
</dbReference>
<dbReference type="KEGG" id="cbr:CBG_27002"/>
<feature type="signal peptide" evidence="1">
    <location>
        <begin position="1"/>
        <end position="16"/>
    </location>
</feature>
<dbReference type="HOGENOM" id="CLU_2322480_0_0_1"/>
<dbReference type="PANTHER" id="PTHR21733:SF4">
    <property type="entry name" value="DOWNSTREAM OF DAF-16 (REGULATED BY DAF-16)-RELATED"/>
    <property type="match status" value="1"/>
</dbReference>
<accession>B6IIF9</accession>
<dbReference type="Proteomes" id="UP000008549">
    <property type="component" value="Unassembled WGS sequence"/>
</dbReference>
<dbReference type="GeneID" id="68918466"/>
<dbReference type="AlphaFoldDB" id="B6IIF9"/>
<dbReference type="EMBL" id="HE600941">
    <property type="protein sequence ID" value="CAR99689.1"/>
    <property type="molecule type" value="Genomic_DNA"/>
</dbReference>
<dbReference type="PANTHER" id="PTHR21733">
    <property type="entry name" value="CUB_2 DOMAIN-CONTAINING PROTEIN-RELATED-RELATED"/>
    <property type="match status" value="1"/>
</dbReference>
<evidence type="ECO:0000313" key="3">
    <source>
        <dbReference type="Proteomes" id="UP000008549"/>
    </source>
</evidence>
<feature type="chain" id="PRO_5002846530" evidence="1">
    <location>
        <begin position="17"/>
        <end position="99"/>
    </location>
</feature>
<keyword evidence="3" id="KW-1185">Reference proteome</keyword>
<reference evidence="2 3" key="2">
    <citation type="journal article" date="2011" name="PLoS Genet.">
        <title>Caenorhabditis briggsae recombinant inbred line genotypes reveal inter-strain incompatibility and the evolution of recombination.</title>
        <authorList>
            <person name="Ross J.A."/>
            <person name="Koboldt D.C."/>
            <person name="Staisch J.E."/>
            <person name="Chamberlin H.M."/>
            <person name="Gupta B.P."/>
            <person name="Miller R.D."/>
            <person name="Baird S.E."/>
            <person name="Haag E.S."/>
        </authorList>
    </citation>
    <scope>NUCLEOTIDE SEQUENCE [LARGE SCALE GENOMIC DNA]</scope>
    <source>
        <strain evidence="2 3">AF16</strain>
    </source>
</reference>
<dbReference type="STRING" id="6238.B6IIF9"/>
<dbReference type="InterPro" id="IPR005071">
    <property type="entry name" value="Glycoprotein"/>
</dbReference>
<keyword evidence="1" id="KW-0732">Signal</keyword>
<organism evidence="2 3">
    <name type="scientific">Caenorhabditis briggsae</name>
    <dbReference type="NCBI Taxonomy" id="6238"/>
    <lineage>
        <taxon>Eukaryota</taxon>
        <taxon>Metazoa</taxon>
        <taxon>Ecdysozoa</taxon>
        <taxon>Nematoda</taxon>
        <taxon>Chromadorea</taxon>
        <taxon>Rhabditida</taxon>
        <taxon>Rhabditina</taxon>
        <taxon>Rhabditomorpha</taxon>
        <taxon>Rhabditoidea</taxon>
        <taxon>Rhabditidae</taxon>
        <taxon>Peloderinae</taxon>
        <taxon>Caenorhabditis</taxon>
    </lineage>
</organism>
<evidence type="ECO:0000256" key="1">
    <source>
        <dbReference type="SAM" id="SignalP"/>
    </source>
</evidence>
<dbReference type="CTD" id="68918466"/>
<sequence length="99" mass="10784">MKLLLLSALLFSVAYGQQLINLNTLKGGNEVNQLNGDAPYGIYVSATSDSTTTLSSIFVVLKETMEQIHQGPEYIETTTKTSGTNSIFMAFVISVFLML</sequence>